<dbReference type="PANTHER" id="PTHR28037:SF1">
    <property type="entry name" value="ALCOHOL O-ACETYLTRANSFERASE 1-RELATED"/>
    <property type="match status" value="1"/>
</dbReference>
<sequence length="485" mass="53536">MSSSVASWRRVGGSYERPLGPSEVAYFAGSADGAGDMALHLTLSSLPELFLPDRVATAWACLRARHPLLASRLAVRDGAELDVYFKYPHPASAVDALDDARDALSYNSLTKDELFENHLSGPRSLSETRLSHLTISTTTSSTTASSPPNRTFSLFLTIPHFAGDGMTLNALTHELVLLLSKPKSLQADELDKALTVAPTRLPLSLEDQLPRPVTSFQRAAQAVDYQLRLSREVGGHVLPRQERGPKKTVMKEIELDEHTTKRILQRCKKEGVTINSALFALVAMAWAAITPGGLEPDLPILMYSALNVRPQLPPSKASDAFLAISYFTVSLPAFLPLPSSRKGRFWQRARSVRAQILRASTSQLLVSRCLAMSDERQARAMKRPAPFREIVKNSAPSKALCGVTPLGNLDRTYTHGQYAPGLELLTLSITSRQRQGGFLLGSHTFKGRLWFQMTWDEYGFEEGALERFWAELWKLLVGYCTDAEA</sequence>
<organism evidence="2 3">
    <name type="scientific">Saitozyma podzolica</name>
    <dbReference type="NCBI Taxonomy" id="1890683"/>
    <lineage>
        <taxon>Eukaryota</taxon>
        <taxon>Fungi</taxon>
        <taxon>Dikarya</taxon>
        <taxon>Basidiomycota</taxon>
        <taxon>Agaricomycotina</taxon>
        <taxon>Tremellomycetes</taxon>
        <taxon>Tremellales</taxon>
        <taxon>Trimorphomycetaceae</taxon>
        <taxon>Saitozyma</taxon>
    </lineage>
</organism>
<keyword evidence="1" id="KW-0472">Membrane</keyword>
<keyword evidence="1" id="KW-0812">Transmembrane</keyword>
<gene>
    <name evidence="2" type="ORF">EHS25_003931</name>
</gene>
<dbReference type="AlphaFoldDB" id="A0A427Y3Y6"/>
<proteinExistence type="predicted"/>
<protein>
    <submittedName>
        <fullName evidence="2">Nrps</fullName>
    </submittedName>
</protein>
<dbReference type="SUPFAM" id="SSF52777">
    <property type="entry name" value="CoA-dependent acyltransferases"/>
    <property type="match status" value="2"/>
</dbReference>
<name>A0A427Y3Y6_9TREE</name>
<dbReference type="Gene3D" id="3.30.559.10">
    <property type="entry name" value="Chloramphenicol acetyltransferase-like domain"/>
    <property type="match status" value="1"/>
</dbReference>
<comment type="caution">
    <text evidence="2">The sequence shown here is derived from an EMBL/GenBank/DDBJ whole genome shotgun (WGS) entry which is preliminary data.</text>
</comment>
<evidence type="ECO:0000313" key="3">
    <source>
        <dbReference type="Proteomes" id="UP000279259"/>
    </source>
</evidence>
<dbReference type="Proteomes" id="UP000279259">
    <property type="component" value="Unassembled WGS sequence"/>
</dbReference>
<feature type="transmembrane region" description="Helical" evidence="1">
    <location>
        <begin position="271"/>
        <end position="289"/>
    </location>
</feature>
<reference evidence="2 3" key="1">
    <citation type="submission" date="2018-11" db="EMBL/GenBank/DDBJ databases">
        <title>Genome sequence of Saitozyma podzolica DSM 27192.</title>
        <authorList>
            <person name="Aliyu H."/>
            <person name="Gorte O."/>
            <person name="Ochsenreither K."/>
        </authorList>
    </citation>
    <scope>NUCLEOTIDE SEQUENCE [LARGE SCALE GENOMIC DNA]</scope>
    <source>
        <strain evidence="2 3">DSM 27192</strain>
    </source>
</reference>
<feature type="transmembrane region" description="Helical" evidence="1">
    <location>
        <begin position="320"/>
        <end position="338"/>
    </location>
</feature>
<dbReference type="Gene3D" id="3.30.559.30">
    <property type="entry name" value="Nonribosomal peptide synthetase, condensation domain"/>
    <property type="match status" value="1"/>
</dbReference>
<dbReference type="STRING" id="1890683.A0A427Y3Y6"/>
<evidence type="ECO:0000256" key="1">
    <source>
        <dbReference type="SAM" id="Phobius"/>
    </source>
</evidence>
<dbReference type="InterPro" id="IPR052058">
    <property type="entry name" value="Alcohol_O-acetyltransferase"/>
</dbReference>
<keyword evidence="3" id="KW-1185">Reference proteome</keyword>
<dbReference type="OrthoDB" id="3355480at2759"/>
<dbReference type="PANTHER" id="PTHR28037">
    <property type="entry name" value="ALCOHOL O-ACETYLTRANSFERASE 1-RELATED"/>
    <property type="match status" value="1"/>
</dbReference>
<dbReference type="InterPro" id="IPR023213">
    <property type="entry name" value="CAT-like_dom_sf"/>
</dbReference>
<dbReference type="EMBL" id="RSCD01000019">
    <property type="protein sequence ID" value="RSH85790.1"/>
    <property type="molecule type" value="Genomic_DNA"/>
</dbReference>
<keyword evidence="1" id="KW-1133">Transmembrane helix</keyword>
<accession>A0A427Y3Y6</accession>
<evidence type="ECO:0000313" key="2">
    <source>
        <dbReference type="EMBL" id="RSH85790.1"/>
    </source>
</evidence>